<keyword evidence="6" id="KW-1185">Reference proteome</keyword>
<dbReference type="InterPro" id="IPR020103">
    <property type="entry name" value="PsdUridine_synth_cat_dom_sf"/>
</dbReference>
<feature type="domain" description="Pseudouridine synthase RsuA/RluA-like" evidence="4">
    <location>
        <begin position="23"/>
        <end position="166"/>
    </location>
</feature>
<evidence type="ECO:0000313" key="5">
    <source>
        <dbReference type="EMBL" id="CAH0991393.1"/>
    </source>
</evidence>
<reference evidence="5" key="1">
    <citation type="submission" date="2021-12" db="EMBL/GenBank/DDBJ databases">
        <authorList>
            <person name="Rodrigo-Torres L."/>
            <person name="Arahal R. D."/>
            <person name="Lucena T."/>
        </authorList>
    </citation>
    <scope>NUCLEOTIDE SEQUENCE</scope>
    <source>
        <strain evidence="5">CECT 8267</strain>
    </source>
</reference>
<evidence type="ECO:0000259" key="4">
    <source>
        <dbReference type="Pfam" id="PF00849"/>
    </source>
</evidence>
<dbReference type="InterPro" id="IPR050188">
    <property type="entry name" value="RluA_PseudoU_synthase"/>
</dbReference>
<name>A0ABN8EGB8_9GAMM</name>
<evidence type="ECO:0000256" key="3">
    <source>
        <dbReference type="ARBA" id="ARBA00023235"/>
    </source>
</evidence>
<sequence length="217" mass="25023">MQQPYIVPPCHEQVEILFEDDFLLLINKPSGLLSVPGRLPQNKDCMITRIQQDYPTATVAHRLDLDTSGLMMVPLCRDVHADLTRQFQRKEINKTYTAVLWGDLTEDGSIDLPIACDWERRPRQKICYDNGKQSLTHYEILQRHGDRTRVLLKPVTGRSHQLRIHSREIGHPILGCDLYAHEEALNAAPRLMLHATTLEFTHPLSGERFNWHCPPSF</sequence>
<dbReference type="Gene3D" id="3.30.2350.10">
    <property type="entry name" value="Pseudouridine synthase"/>
    <property type="match status" value="1"/>
</dbReference>
<comment type="caution">
    <text evidence="5">The sequence shown here is derived from an EMBL/GenBank/DDBJ whole genome shotgun (WGS) entry which is preliminary data.</text>
</comment>
<comment type="similarity">
    <text evidence="1">Belongs to the pseudouridine synthase RluA family.</text>
</comment>
<gene>
    <name evidence="5" type="primary">rluA_1</name>
    <name evidence="5" type="ORF">SIN8267_01497</name>
</gene>
<proteinExistence type="inferred from homology"/>
<evidence type="ECO:0000256" key="1">
    <source>
        <dbReference type="ARBA" id="ARBA00010876"/>
    </source>
</evidence>
<dbReference type="PANTHER" id="PTHR21600:SF91">
    <property type="entry name" value="DUAL-SPECIFICITY RNA PSEUDOURIDINE SYNTHASE RLUA"/>
    <property type="match status" value="1"/>
</dbReference>
<keyword evidence="3 5" id="KW-0413">Isomerase</keyword>
<evidence type="ECO:0000256" key="2">
    <source>
        <dbReference type="ARBA" id="ARBA00022694"/>
    </source>
</evidence>
<evidence type="ECO:0000313" key="6">
    <source>
        <dbReference type="Proteomes" id="UP000838100"/>
    </source>
</evidence>
<keyword evidence="2" id="KW-0819">tRNA processing</keyword>
<dbReference type="EC" id="5.4.99.28" evidence="5"/>
<accession>A0ABN8EGB8</accession>
<organism evidence="5 6">
    <name type="scientific">Sinobacterium norvegicum</name>
    <dbReference type="NCBI Taxonomy" id="1641715"/>
    <lineage>
        <taxon>Bacteria</taxon>
        <taxon>Pseudomonadati</taxon>
        <taxon>Pseudomonadota</taxon>
        <taxon>Gammaproteobacteria</taxon>
        <taxon>Cellvibrionales</taxon>
        <taxon>Spongiibacteraceae</taxon>
        <taxon>Sinobacterium</taxon>
    </lineage>
</organism>
<dbReference type="InterPro" id="IPR006145">
    <property type="entry name" value="PsdUridine_synth_RsuA/RluA"/>
</dbReference>
<dbReference type="CDD" id="cd02869">
    <property type="entry name" value="PseudoU_synth_RluA_like"/>
    <property type="match status" value="1"/>
</dbReference>
<dbReference type="SUPFAM" id="SSF55120">
    <property type="entry name" value="Pseudouridine synthase"/>
    <property type="match status" value="1"/>
</dbReference>
<protein>
    <submittedName>
        <fullName evidence="5">Dual-specificity RNA pseudouridine synthase RluA</fullName>
        <ecNumber evidence="5">5.4.99.28</ecNumber>
    </submittedName>
</protein>
<dbReference type="PANTHER" id="PTHR21600">
    <property type="entry name" value="MITOCHONDRIAL RNA PSEUDOURIDINE SYNTHASE"/>
    <property type="match status" value="1"/>
</dbReference>
<dbReference type="Pfam" id="PF00849">
    <property type="entry name" value="PseudoU_synth_2"/>
    <property type="match status" value="1"/>
</dbReference>
<dbReference type="RefSeq" id="WP_237444044.1">
    <property type="nucleotide sequence ID" value="NZ_CAKLPX010000001.1"/>
</dbReference>
<dbReference type="GO" id="GO:0160151">
    <property type="term" value="F:tRNA pseudouridine(32) synthase activity"/>
    <property type="evidence" value="ECO:0007669"/>
    <property type="project" value="UniProtKB-EC"/>
</dbReference>
<dbReference type="EMBL" id="CAKLPX010000001">
    <property type="protein sequence ID" value="CAH0991393.1"/>
    <property type="molecule type" value="Genomic_DNA"/>
</dbReference>
<dbReference type="Proteomes" id="UP000838100">
    <property type="component" value="Unassembled WGS sequence"/>
</dbReference>